<keyword evidence="3" id="KW-0677">Repeat</keyword>
<proteinExistence type="predicted"/>
<feature type="domain" description="C2H2-type" evidence="9">
    <location>
        <begin position="72"/>
        <end position="99"/>
    </location>
</feature>
<gene>
    <name evidence="10" type="ORF">mRhiFer1_018835</name>
</gene>
<feature type="domain" description="C2H2-type" evidence="9">
    <location>
        <begin position="44"/>
        <end position="71"/>
    </location>
</feature>
<reference evidence="10 11" key="1">
    <citation type="journal article" date="2020" name="Nature">
        <title>Six reference-quality genomes reveal evolution of bat adaptations.</title>
        <authorList>
            <person name="Jebb D."/>
            <person name="Huang Z."/>
            <person name="Pippel M."/>
            <person name="Hughes G.M."/>
            <person name="Lavrichenko K."/>
            <person name="Devanna P."/>
            <person name="Winkler S."/>
            <person name="Jermiin L.S."/>
            <person name="Skirmuntt E.C."/>
            <person name="Katzourakis A."/>
            <person name="Burkitt-Gray L."/>
            <person name="Ray D.A."/>
            <person name="Sullivan K.A.M."/>
            <person name="Roscito J.G."/>
            <person name="Kirilenko B.M."/>
            <person name="Davalos L.M."/>
            <person name="Corthals A.P."/>
            <person name="Power M.L."/>
            <person name="Jones G."/>
            <person name="Ransome R.D."/>
            <person name="Dechmann D.K.N."/>
            <person name="Locatelli A.G."/>
            <person name="Puechmaille S.J."/>
            <person name="Fedrigo O."/>
            <person name="Jarvis E.D."/>
            <person name="Hiller M."/>
            <person name="Vernes S.C."/>
            <person name="Myers E.W."/>
            <person name="Teeling E.C."/>
        </authorList>
    </citation>
    <scope>NUCLEOTIDE SEQUENCE [LARGE SCALE GENOMIC DNA]</scope>
    <source>
        <strain evidence="10">MRhiFer1</strain>
        <tissue evidence="10">Lung</tissue>
    </source>
</reference>
<feature type="compositionally biased region" description="Basic residues" evidence="8">
    <location>
        <begin position="1"/>
        <end position="13"/>
    </location>
</feature>
<protein>
    <submittedName>
        <fullName evidence="10">Zinc finger protein 446</fullName>
    </submittedName>
</protein>
<keyword evidence="6" id="KW-0539">Nucleus</keyword>
<comment type="caution">
    <text evidence="10">The sequence shown here is derived from an EMBL/GenBank/DDBJ whole genome shotgun (WGS) entry which is preliminary data.</text>
</comment>
<evidence type="ECO:0000313" key="10">
    <source>
        <dbReference type="EMBL" id="KAF6289463.1"/>
    </source>
</evidence>
<evidence type="ECO:0000256" key="2">
    <source>
        <dbReference type="ARBA" id="ARBA00022723"/>
    </source>
</evidence>
<evidence type="ECO:0000256" key="8">
    <source>
        <dbReference type="SAM" id="MobiDB-lite"/>
    </source>
</evidence>
<dbReference type="GO" id="GO:0000978">
    <property type="term" value="F:RNA polymerase II cis-regulatory region sequence-specific DNA binding"/>
    <property type="evidence" value="ECO:0007669"/>
    <property type="project" value="TreeGrafter"/>
</dbReference>
<evidence type="ECO:0000256" key="1">
    <source>
        <dbReference type="ARBA" id="ARBA00004123"/>
    </source>
</evidence>
<keyword evidence="4 7" id="KW-0863">Zinc-finger</keyword>
<evidence type="ECO:0000256" key="5">
    <source>
        <dbReference type="ARBA" id="ARBA00022833"/>
    </source>
</evidence>
<dbReference type="EMBL" id="JACAGC010000022">
    <property type="protein sequence ID" value="KAF6289463.1"/>
    <property type="molecule type" value="Genomic_DNA"/>
</dbReference>
<dbReference type="GO" id="GO:0000981">
    <property type="term" value="F:DNA-binding transcription factor activity, RNA polymerase II-specific"/>
    <property type="evidence" value="ECO:0007669"/>
    <property type="project" value="TreeGrafter"/>
</dbReference>
<dbReference type="SUPFAM" id="SSF57667">
    <property type="entry name" value="beta-beta-alpha zinc fingers"/>
    <property type="match status" value="1"/>
</dbReference>
<dbReference type="FunFam" id="3.30.160.60:FF:000128">
    <property type="entry name" value="zinc finger protein 268 isoform X1"/>
    <property type="match status" value="1"/>
</dbReference>
<evidence type="ECO:0000256" key="6">
    <source>
        <dbReference type="ARBA" id="ARBA00023242"/>
    </source>
</evidence>
<dbReference type="FunFam" id="3.30.160.60:FF:001246">
    <property type="entry name" value="Zinc finger protein 446"/>
    <property type="match status" value="1"/>
</dbReference>
<name>A0A7J7SMC9_RHIFE</name>
<dbReference type="Gene3D" id="3.30.160.60">
    <property type="entry name" value="Classic Zinc Finger"/>
    <property type="match status" value="2"/>
</dbReference>
<dbReference type="GO" id="GO:0008270">
    <property type="term" value="F:zinc ion binding"/>
    <property type="evidence" value="ECO:0007669"/>
    <property type="project" value="UniProtKB-KW"/>
</dbReference>
<keyword evidence="2" id="KW-0479">Metal-binding</keyword>
<dbReference type="GO" id="GO:0005634">
    <property type="term" value="C:nucleus"/>
    <property type="evidence" value="ECO:0007669"/>
    <property type="project" value="UniProtKB-SubCell"/>
</dbReference>
<evidence type="ECO:0000313" key="11">
    <source>
        <dbReference type="Proteomes" id="UP000585614"/>
    </source>
</evidence>
<dbReference type="InterPro" id="IPR036236">
    <property type="entry name" value="Znf_C2H2_sf"/>
</dbReference>
<dbReference type="Pfam" id="PF00096">
    <property type="entry name" value="zf-C2H2"/>
    <property type="match status" value="1"/>
</dbReference>
<dbReference type="Proteomes" id="UP000585614">
    <property type="component" value="Unassembled WGS sequence"/>
</dbReference>
<evidence type="ECO:0000259" key="9">
    <source>
        <dbReference type="PROSITE" id="PS50157"/>
    </source>
</evidence>
<dbReference type="AlphaFoldDB" id="A0A7J7SMC9"/>
<dbReference type="InterPro" id="IPR013087">
    <property type="entry name" value="Znf_C2H2_type"/>
</dbReference>
<organism evidence="10 11">
    <name type="scientific">Rhinolophus ferrumequinum</name>
    <name type="common">Greater horseshoe bat</name>
    <dbReference type="NCBI Taxonomy" id="59479"/>
    <lineage>
        <taxon>Eukaryota</taxon>
        <taxon>Metazoa</taxon>
        <taxon>Chordata</taxon>
        <taxon>Craniata</taxon>
        <taxon>Vertebrata</taxon>
        <taxon>Euteleostomi</taxon>
        <taxon>Mammalia</taxon>
        <taxon>Eutheria</taxon>
        <taxon>Laurasiatheria</taxon>
        <taxon>Chiroptera</taxon>
        <taxon>Yinpterochiroptera</taxon>
        <taxon>Rhinolophoidea</taxon>
        <taxon>Rhinolophidae</taxon>
        <taxon>Rhinolophinae</taxon>
        <taxon>Rhinolophus</taxon>
    </lineage>
</organism>
<evidence type="ECO:0000256" key="7">
    <source>
        <dbReference type="PROSITE-ProRule" id="PRU00042"/>
    </source>
</evidence>
<accession>A0A7J7SMC9</accession>
<evidence type="ECO:0000256" key="3">
    <source>
        <dbReference type="ARBA" id="ARBA00022737"/>
    </source>
</evidence>
<keyword evidence="5" id="KW-0862">Zinc</keyword>
<dbReference type="SMART" id="SM00355">
    <property type="entry name" value="ZnF_C2H2"/>
    <property type="match status" value="2"/>
</dbReference>
<dbReference type="PROSITE" id="PS00028">
    <property type="entry name" value="ZINC_FINGER_C2H2_1"/>
    <property type="match status" value="2"/>
</dbReference>
<dbReference type="PANTHER" id="PTHR23226:SF210">
    <property type="entry name" value="ZINC FINGER PROTEIN 446"/>
    <property type="match status" value="1"/>
</dbReference>
<dbReference type="PANTHER" id="PTHR23226">
    <property type="entry name" value="ZINC FINGER AND SCAN DOMAIN-CONTAINING"/>
    <property type="match status" value="1"/>
</dbReference>
<sequence>MRWRSRSPWRRRQGQTAKEASAWGPQEPSLSRHHRHTTPGPQGYVCEECGCSFSWKSQLVIHRKSHTGQRRHFCSDCGHGFDWKSQLVIHRKSHRPEAP</sequence>
<comment type="subcellular location">
    <subcellularLocation>
        <location evidence="1">Nucleus</location>
    </subcellularLocation>
</comment>
<evidence type="ECO:0000256" key="4">
    <source>
        <dbReference type="ARBA" id="ARBA00022771"/>
    </source>
</evidence>
<dbReference type="PROSITE" id="PS50157">
    <property type="entry name" value="ZINC_FINGER_C2H2_2"/>
    <property type="match status" value="2"/>
</dbReference>
<feature type="region of interest" description="Disordered" evidence="8">
    <location>
        <begin position="1"/>
        <end position="39"/>
    </location>
</feature>